<evidence type="ECO:0000313" key="3">
    <source>
        <dbReference type="Proteomes" id="UP001234178"/>
    </source>
</evidence>
<evidence type="ECO:0000313" key="2">
    <source>
        <dbReference type="EMBL" id="KAK4016842.1"/>
    </source>
</evidence>
<keyword evidence="3" id="KW-1185">Reference proteome</keyword>
<feature type="compositionally biased region" description="Polar residues" evidence="1">
    <location>
        <begin position="1"/>
        <end position="10"/>
    </location>
</feature>
<comment type="caution">
    <text evidence="2">The sequence shown here is derived from an EMBL/GenBank/DDBJ whole genome shotgun (WGS) entry which is preliminary data.</text>
</comment>
<accession>A0ABQ9ZVD9</accession>
<protein>
    <submittedName>
        <fullName evidence="2">Uncharacterized protein</fullName>
    </submittedName>
</protein>
<evidence type="ECO:0000256" key="1">
    <source>
        <dbReference type="SAM" id="MobiDB-lite"/>
    </source>
</evidence>
<sequence length="83" mass="8674">MHVGCGTSTIGNGGTATPVDDCPVHTPPAVASERTSNGRLDQVMRVLKVGKTMREKGGGATAGTTYTKMKQTGAKAEKDRRKN</sequence>
<name>A0ABQ9ZVD9_9CRUS</name>
<dbReference type="EMBL" id="JAOYFB010000005">
    <property type="protein sequence ID" value="KAK4016842.1"/>
    <property type="molecule type" value="Genomic_DNA"/>
</dbReference>
<organism evidence="2 3">
    <name type="scientific">Daphnia magna</name>
    <dbReference type="NCBI Taxonomy" id="35525"/>
    <lineage>
        <taxon>Eukaryota</taxon>
        <taxon>Metazoa</taxon>
        <taxon>Ecdysozoa</taxon>
        <taxon>Arthropoda</taxon>
        <taxon>Crustacea</taxon>
        <taxon>Branchiopoda</taxon>
        <taxon>Diplostraca</taxon>
        <taxon>Cladocera</taxon>
        <taxon>Anomopoda</taxon>
        <taxon>Daphniidae</taxon>
        <taxon>Daphnia</taxon>
    </lineage>
</organism>
<proteinExistence type="predicted"/>
<dbReference type="Proteomes" id="UP001234178">
    <property type="component" value="Unassembled WGS sequence"/>
</dbReference>
<feature type="region of interest" description="Disordered" evidence="1">
    <location>
        <begin position="1"/>
        <end position="83"/>
    </location>
</feature>
<reference evidence="2 3" key="1">
    <citation type="journal article" date="2023" name="Nucleic Acids Res.">
        <title>The hologenome of Daphnia magna reveals possible DNA methylation and microbiome-mediated evolution of the host genome.</title>
        <authorList>
            <person name="Chaturvedi A."/>
            <person name="Li X."/>
            <person name="Dhandapani V."/>
            <person name="Marshall H."/>
            <person name="Kissane S."/>
            <person name="Cuenca-Cambronero M."/>
            <person name="Asole G."/>
            <person name="Calvet F."/>
            <person name="Ruiz-Romero M."/>
            <person name="Marangio P."/>
            <person name="Guigo R."/>
            <person name="Rago D."/>
            <person name="Mirbahai L."/>
            <person name="Eastwood N."/>
            <person name="Colbourne J.K."/>
            <person name="Zhou J."/>
            <person name="Mallon E."/>
            <person name="Orsini L."/>
        </authorList>
    </citation>
    <scope>NUCLEOTIDE SEQUENCE [LARGE SCALE GENOMIC DNA]</scope>
    <source>
        <strain evidence="2">LRV0_1</strain>
    </source>
</reference>
<gene>
    <name evidence="2" type="ORF">OUZ56_031809</name>
</gene>